<protein>
    <submittedName>
        <fullName evidence="5">Hyaluronidase</fullName>
    </submittedName>
</protein>
<keyword evidence="2 3" id="KW-0326">Glycosidase</keyword>
<dbReference type="Pfam" id="PF07555">
    <property type="entry name" value="NAGidase"/>
    <property type="match status" value="1"/>
</dbReference>
<evidence type="ECO:0000256" key="2">
    <source>
        <dbReference type="ARBA" id="ARBA00023295"/>
    </source>
</evidence>
<comment type="similarity">
    <text evidence="3">Belongs to the glycosyl hydrolase 84 family.</text>
</comment>
<dbReference type="SUPFAM" id="SSF51445">
    <property type="entry name" value="(Trans)glycosidases"/>
    <property type="match status" value="1"/>
</dbReference>
<evidence type="ECO:0000259" key="4">
    <source>
        <dbReference type="PROSITE" id="PS52009"/>
    </source>
</evidence>
<keyword evidence="1 3" id="KW-0378">Hydrolase</keyword>
<dbReference type="GO" id="GO:1901135">
    <property type="term" value="P:carbohydrate derivative metabolic process"/>
    <property type="evidence" value="ECO:0007669"/>
    <property type="project" value="UniProtKB-ARBA"/>
</dbReference>
<dbReference type="RefSeq" id="WP_094452593.1">
    <property type="nucleotide sequence ID" value="NZ_NOXU01000010.1"/>
</dbReference>
<sequence length="353" mass="39744">MQLGTIEGYFGSPWTWQQRTETMRFLAPHGYGFHIYAPKADTYLRREWRTPHPEATMAELARFGAGCRAAGVRFGVGLSPYEAYKDFDTGMADDLGAKLRFLDALGIDDLAILFDDMDGNLPDLAERQARIINAAAERTGASRIIVCPTYYSDDPVLDKVFGARPPDYLASLGRLLDPAIDIFWTGEEVCSREFSPHHLDKIADLLRRRPLLWDNYPVNDGQRMSQHLHLRAFTGRHGDLLKDRITGHAVNPALQPVLTRIPMLTLPESYRQGRDYCYGVSFRAAATQVLGAELAALVTLDLLTLQEFPRDLLGSRQQALLDRYGAHPHPGAIEIVQWLRGDYRMDDSVVQTQ</sequence>
<dbReference type="InterPro" id="IPR011496">
    <property type="entry name" value="O-GlcNAcase_cat"/>
</dbReference>
<organism evidence="5 6">
    <name type="scientific">Niveispirillum lacus</name>
    <dbReference type="NCBI Taxonomy" id="1981099"/>
    <lineage>
        <taxon>Bacteria</taxon>
        <taxon>Pseudomonadati</taxon>
        <taxon>Pseudomonadota</taxon>
        <taxon>Alphaproteobacteria</taxon>
        <taxon>Rhodospirillales</taxon>
        <taxon>Azospirillaceae</taxon>
        <taxon>Niveispirillum</taxon>
    </lineage>
</organism>
<dbReference type="OrthoDB" id="9760892at2"/>
<gene>
    <name evidence="5" type="ORF">CHU95_00370</name>
</gene>
<dbReference type="PROSITE" id="PS52009">
    <property type="entry name" value="GH84"/>
    <property type="match status" value="1"/>
</dbReference>
<name>A0A255ZB16_9PROT</name>
<feature type="active site" description="Proton donor" evidence="3">
    <location>
        <position position="116"/>
    </location>
</feature>
<evidence type="ECO:0000256" key="3">
    <source>
        <dbReference type="PROSITE-ProRule" id="PRU01353"/>
    </source>
</evidence>
<dbReference type="PANTHER" id="PTHR13170:SF16">
    <property type="entry name" value="PROTEIN O-GLCNACASE"/>
    <property type="match status" value="1"/>
</dbReference>
<dbReference type="AlphaFoldDB" id="A0A255ZB16"/>
<dbReference type="Proteomes" id="UP000216998">
    <property type="component" value="Unassembled WGS sequence"/>
</dbReference>
<reference evidence="5 6" key="1">
    <citation type="submission" date="2017-07" db="EMBL/GenBank/DDBJ databases">
        <title>Niveispirillum cyanobacteriorum sp. nov., isolated from cyanobacterial aggregates in a eutrophic lake.</title>
        <authorList>
            <person name="Cai H."/>
        </authorList>
    </citation>
    <scope>NUCLEOTIDE SEQUENCE [LARGE SCALE GENOMIC DNA]</scope>
    <source>
        <strain evidence="6">TH1-14</strain>
    </source>
</reference>
<evidence type="ECO:0000256" key="1">
    <source>
        <dbReference type="ARBA" id="ARBA00022801"/>
    </source>
</evidence>
<dbReference type="PANTHER" id="PTHR13170">
    <property type="entry name" value="O-GLCNACASE"/>
    <property type="match status" value="1"/>
</dbReference>
<dbReference type="GO" id="GO:0015929">
    <property type="term" value="F:hexosaminidase activity"/>
    <property type="evidence" value="ECO:0007669"/>
    <property type="project" value="UniProtKB-ARBA"/>
</dbReference>
<feature type="domain" description="GH84" evidence="4">
    <location>
        <begin position="1"/>
        <end position="274"/>
    </location>
</feature>
<comment type="caution">
    <text evidence="5">The sequence shown here is derived from an EMBL/GenBank/DDBJ whole genome shotgun (WGS) entry which is preliminary data.</text>
</comment>
<dbReference type="Gene3D" id="3.20.20.80">
    <property type="entry name" value="Glycosidases"/>
    <property type="match status" value="1"/>
</dbReference>
<accession>A0A255ZB16</accession>
<dbReference type="InterPro" id="IPR017853">
    <property type="entry name" value="GH"/>
</dbReference>
<dbReference type="EMBL" id="NOXU01000010">
    <property type="protein sequence ID" value="OYQ37800.1"/>
    <property type="molecule type" value="Genomic_DNA"/>
</dbReference>
<proteinExistence type="inferred from homology"/>
<evidence type="ECO:0000313" key="5">
    <source>
        <dbReference type="EMBL" id="OYQ37800.1"/>
    </source>
</evidence>
<evidence type="ECO:0000313" key="6">
    <source>
        <dbReference type="Proteomes" id="UP000216998"/>
    </source>
</evidence>
<dbReference type="InterPro" id="IPR051822">
    <property type="entry name" value="Glycosyl_Hydrolase_84"/>
</dbReference>
<keyword evidence="6" id="KW-1185">Reference proteome</keyword>